<feature type="chain" id="PRO_5028961953" evidence="11">
    <location>
        <begin position="28"/>
        <end position="836"/>
    </location>
</feature>
<organism evidence="14 15">
    <name type="scientific">Sphingomonas alpina</name>
    <dbReference type="NCBI Taxonomy" id="653931"/>
    <lineage>
        <taxon>Bacteria</taxon>
        <taxon>Pseudomonadati</taxon>
        <taxon>Pseudomonadota</taxon>
        <taxon>Alphaproteobacteria</taxon>
        <taxon>Sphingomonadales</taxon>
        <taxon>Sphingomonadaceae</taxon>
        <taxon>Sphingomonas</taxon>
    </lineage>
</organism>
<feature type="signal peptide" evidence="11">
    <location>
        <begin position="1"/>
        <end position="27"/>
    </location>
</feature>
<dbReference type="EMBL" id="CP061038">
    <property type="protein sequence ID" value="QNQ09774.1"/>
    <property type="molecule type" value="Genomic_DNA"/>
</dbReference>
<keyword evidence="3 8" id="KW-1134">Transmembrane beta strand</keyword>
<keyword evidence="7 8" id="KW-0998">Cell outer membrane</keyword>
<protein>
    <submittedName>
        <fullName evidence="14">TonB-dependent receptor</fullName>
    </submittedName>
</protein>
<comment type="similarity">
    <text evidence="8 9">Belongs to the TonB-dependent receptor family.</text>
</comment>
<evidence type="ECO:0000256" key="10">
    <source>
        <dbReference type="SAM" id="MobiDB-lite"/>
    </source>
</evidence>
<evidence type="ECO:0000259" key="12">
    <source>
        <dbReference type="Pfam" id="PF00593"/>
    </source>
</evidence>
<accession>A0A7H0LJC1</accession>
<keyword evidence="6 8" id="KW-0472">Membrane</keyword>
<evidence type="ECO:0000256" key="3">
    <source>
        <dbReference type="ARBA" id="ARBA00022452"/>
    </source>
</evidence>
<dbReference type="Proteomes" id="UP000516148">
    <property type="component" value="Chromosome"/>
</dbReference>
<evidence type="ECO:0000256" key="6">
    <source>
        <dbReference type="ARBA" id="ARBA00023136"/>
    </source>
</evidence>
<dbReference type="PROSITE" id="PS52016">
    <property type="entry name" value="TONB_DEPENDENT_REC_3"/>
    <property type="match status" value="1"/>
</dbReference>
<feature type="region of interest" description="Disordered" evidence="10">
    <location>
        <begin position="27"/>
        <end position="50"/>
    </location>
</feature>
<dbReference type="KEGG" id="spap:H3Z74_00490"/>
<dbReference type="InterPro" id="IPR037066">
    <property type="entry name" value="Plug_dom_sf"/>
</dbReference>
<dbReference type="InterPro" id="IPR000531">
    <property type="entry name" value="Beta-barrel_TonB"/>
</dbReference>
<dbReference type="Gene3D" id="2.40.170.20">
    <property type="entry name" value="TonB-dependent receptor, beta-barrel domain"/>
    <property type="match status" value="1"/>
</dbReference>
<evidence type="ECO:0000256" key="9">
    <source>
        <dbReference type="RuleBase" id="RU003357"/>
    </source>
</evidence>
<keyword evidence="15" id="KW-1185">Reference proteome</keyword>
<dbReference type="InterPro" id="IPR012910">
    <property type="entry name" value="Plug_dom"/>
</dbReference>
<evidence type="ECO:0000256" key="11">
    <source>
        <dbReference type="SAM" id="SignalP"/>
    </source>
</evidence>
<evidence type="ECO:0000259" key="13">
    <source>
        <dbReference type="Pfam" id="PF07715"/>
    </source>
</evidence>
<dbReference type="Pfam" id="PF00593">
    <property type="entry name" value="TonB_dep_Rec_b-barrel"/>
    <property type="match status" value="1"/>
</dbReference>
<evidence type="ECO:0000256" key="8">
    <source>
        <dbReference type="PROSITE-ProRule" id="PRU01360"/>
    </source>
</evidence>
<dbReference type="RefSeq" id="WP_187762083.1">
    <property type="nucleotide sequence ID" value="NZ_CP061038.1"/>
</dbReference>
<dbReference type="InterPro" id="IPR036942">
    <property type="entry name" value="Beta-barrel_TonB_sf"/>
</dbReference>
<dbReference type="Pfam" id="PF07715">
    <property type="entry name" value="Plug"/>
    <property type="match status" value="1"/>
</dbReference>
<dbReference type="AlphaFoldDB" id="A0A7H0LJC1"/>
<keyword evidence="14" id="KW-0675">Receptor</keyword>
<dbReference type="InterPro" id="IPR039426">
    <property type="entry name" value="TonB-dep_rcpt-like"/>
</dbReference>
<evidence type="ECO:0000256" key="4">
    <source>
        <dbReference type="ARBA" id="ARBA00022692"/>
    </source>
</evidence>
<evidence type="ECO:0000256" key="2">
    <source>
        <dbReference type="ARBA" id="ARBA00022448"/>
    </source>
</evidence>
<reference evidence="14 15" key="1">
    <citation type="submission" date="2020-09" db="EMBL/GenBank/DDBJ databases">
        <title>Sphingomonas sp., a new species isolated from pork steak.</title>
        <authorList>
            <person name="Heidler von Heilborn D."/>
        </authorList>
    </citation>
    <scope>NUCLEOTIDE SEQUENCE [LARGE SCALE GENOMIC DNA]</scope>
    <source>
        <strain evidence="15">S8-3T</strain>
    </source>
</reference>
<keyword evidence="2 8" id="KW-0813">Transport</keyword>
<evidence type="ECO:0000313" key="15">
    <source>
        <dbReference type="Proteomes" id="UP000516148"/>
    </source>
</evidence>
<gene>
    <name evidence="14" type="ORF">H3Z74_00490</name>
</gene>
<evidence type="ECO:0000313" key="14">
    <source>
        <dbReference type="EMBL" id="QNQ09774.1"/>
    </source>
</evidence>
<dbReference type="CDD" id="cd01347">
    <property type="entry name" value="ligand_gated_channel"/>
    <property type="match status" value="1"/>
</dbReference>
<sequence length="836" mass="88078">MTNFRPLLAIAASTLALTYAGAASAQAAPTDTQDATASGTPNDQGDDQGDIVVTGTRTAGRSRLDSTSPVDVLSAATLQRQGTTELGASLAAVVPSIDFPRSSAVDGTDSIRPATLRGLSPDQTLVLINGVRAHTSALLNTNGSVGRGSAAVDLNTIPSVALDRIEVLRDGAAAQYGSDAIAGVVNLRLREARSGGGATVTYGQYITDVDTARGSRNEHDGETVTASGWQGIALGQDGFLTLSGEYLNRNPTSRGDFDPRKTPIRVRSRFGDPDVEQYSFYANAGAPVGDNGWELYGFGGYQHRDSTSAATPRVAGGNPVNASADALASLYPDGFTPLINVKSEDFTVAGGLRGELSGWKVDLNLSYGRNQLTINTLNSGNATYGANSQRNFYDGKLTYDQIVGGIDVSREQPLGEGTINIAWGAEYRREGFKIGAGEHASYDRGPLSANTALGSGAQGFPGFLPSNRVNVHRDNVSGYLDIEAKPNDRLTLGVAVRGESYSDFGETATGKLSARYEFAPWLAVRGTASTGFRAPSLQQQYFTSTASVLTGGAIVETGLFPSISPVGVALGGKPLRAEKARNLSAGVVLKAGGFDLSVDAYHIKIRDQIALSENLGGTVVAALLAANPDTNNVTAGRFFLNGIRSTTKGIDVVAHYRTKTDTIGIFDLTVAGNFNDIEVTRAPAPATIIAPPNSPPGTPASATLPIFSRQRIISFEQGTPRTKLVGTIDWSLGDLGVTGRASYYGDVTQPGSTGFAEDDIHTGRHTIFDLEARYQVIRNVNLAVGANNLFDTYPDYVKVLSSRGTQLNSTGLVGFPYYSPFGFNGRYLYARVGVTW</sequence>
<comment type="subcellular location">
    <subcellularLocation>
        <location evidence="1 8">Cell outer membrane</location>
        <topology evidence="1 8">Multi-pass membrane protein</topology>
    </subcellularLocation>
</comment>
<evidence type="ECO:0000256" key="5">
    <source>
        <dbReference type="ARBA" id="ARBA00023077"/>
    </source>
</evidence>
<feature type="compositionally biased region" description="Low complexity" evidence="10">
    <location>
        <begin position="27"/>
        <end position="37"/>
    </location>
</feature>
<evidence type="ECO:0000256" key="7">
    <source>
        <dbReference type="ARBA" id="ARBA00023237"/>
    </source>
</evidence>
<keyword evidence="5 9" id="KW-0798">TonB box</keyword>
<dbReference type="PANTHER" id="PTHR47234:SF3">
    <property type="entry name" value="SECRETIN_TONB SHORT N-TERMINAL DOMAIN-CONTAINING PROTEIN"/>
    <property type="match status" value="1"/>
</dbReference>
<dbReference type="PANTHER" id="PTHR47234">
    <property type="match status" value="1"/>
</dbReference>
<dbReference type="Gene3D" id="2.170.130.10">
    <property type="entry name" value="TonB-dependent receptor, plug domain"/>
    <property type="match status" value="1"/>
</dbReference>
<keyword evidence="4 8" id="KW-0812">Transmembrane</keyword>
<proteinExistence type="inferred from homology"/>
<keyword evidence="11" id="KW-0732">Signal</keyword>
<feature type="domain" description="TonB-dependent receptor plug" evidence="13">
    <location>
        <begin position="64"/>
        <end position="184"/>
    </location>
</feature>
<dbReference type="SUPFAM" id="SSF56935">
    <property type="entry name" value="Porins"/>
    <property type="match status" value="1"/>
</dbReference>
<dbReference type="GO" id="GO:0009279">
    <property type="term" value="C:cell outer membrane"/>
    <property type="evidence" value="ECO:0007669"/>
    <property type="project" value="UniProtKB-SubCell"/>
</dbReference>
<name>A0A7H0LJC1_9SPHN</name>
<feature type="domain" description="TonB-dependent receptor-like beta-barrel" evidence="12">
    <location>
        <begin position="305"/>
        <end position="789"/>
    </location>
</feature>
<evidence type="ECO:0000256" key="1">
    <source>
        <dbReference type="ARBA" id="ARBA00004571"/>
    </source>
</evidence>